<proteinExistence type="predicted"/>
<comment type="caution">
    <text evidence="1">The sequence shown here is derived from an EMBL/GenBank/DDBJ whole genome shotgun (WGS) entry which is preliminary data.</text>
</comment>
<keyword evidence="2" id="KW-1185">Reference proteome</keyword>
<reference evidence="2" key="1">
    <citation type="journal article" date="2019" name="Int. J. Syst. Evol. Microbiol.">
        <title>The Global Catalogue of Microorganisms (GCM) 10K type strain sequencing project: providing services to taxonomists for standard genome sequencing and annotation.</title>
        <authorList>
            <consortium name="The Broad Institute Genomics Platform"/>
            <consortium name="The Broad Institute Genome Sequencing Center for Infectious Disease"/>
            <person name="Wu L."/>
            <person name="Ma J."/>
        </authorList>
    </citation>
    <scope>NUCLEOTIDE SEQUENCE [LARGE SCALE GENOMIC DNA]</scope>
    <source>
        <strain evidence="2">JCM 17657</strain>
    </source>
</reference>
<sequence length="63" mass="6650">MHEPGFREWVGAMPSTVFAVLTVTGQVDSDPLGEKPNPSDCSIDPGASYFDRGATVAVDDPLV</sequence>
<dbReference type="Proteomes" id="UP001500610">
    <property type="component" value="Unassembled WGS sequence"/>
</dbReference>
<gene>
    <name evidence="1" type="ORF">GCM10023257_74550</name>
</gene>
<organism evidence="1 2">
    <name type="scientific">Streptomyces hyderabadensis</name>
    <dbReference type="NCBI Taxonomy" id="598549"/>
    <lineage>
        <taxon>Bacteria</taxon>
        <taxon>Bacillati</taxon>
        <taxon>Actinomycetota</taxon>
        <taxon>Actinomycetes</taxon>
        <taxon>Kitasatosporales</taxon>
        <taxon>Streptomycetaceae</taxon>
        <taxon>Streptomyces</taxon>
    </lineage>
</organism>
<evidence type="ECO:0000313" key="1">
    <source>
        <dbReference type="EMBL" id="GAA5015184.1"/>
    </source>
</evidence>
<accession>A0ABP9J1S2</accession>
<dbReference type="EMBL" id="BAABIV010000044">
    <property type="protein sequence ID" value="GAA5015184.1"/>
    <property type="molecule type" value="Genomic_DNA"/>
</dbReference>
<name>A0ABP9J1S2_9ACTN</name>
<protein>
    <submittedName>
        <fullName evidence="1">Uncharacterized protein</fullName>
    </submittedName>
</protein>
<evidence type="ECO:0000313" key="2">
    <source>
        <dbReference type="Proteomes" id="UP001500610"/>
    </source>
</evidence>